<gene>
    <name evidence="1" type="ORF">GIY21_12900</name>
    <name evidence="2" type="ORF">GIY22_12150</name>
</gene>
<evidence type="ECO:0000313" key="2">
    <source>
        <dbReference type="EMBL" id="MRH75377.1"/>
    </source>
</evidence>
<evidence type="ECO:0000313" key="1">
    <source>
        <dbReference type="EMBL" id="MRH01186.1"/>
    </source>
</evidence>
<reference evidence="2" key="2">
    <citation type="journal article" date="2020" name="Plant Dis.">
        <title>A Grain Rot of Rice in Iran Caused by a Xanthomonas Strain Closely Related to X. sacchari.</title>
        <authorList>
            <person name="Mirghasempour S.A."/>
            <person name="Huang S."/>
            <person name="Studholme D.J."/>
            <person name="Brady C.L."/>
        </authorList>
    </citation>
    <scope>NUCLEOTIDE SEQUENCE</scope>
    <source>
        <strain evidence="2">SAM114</strain>
    </source>
</reference>
<dbReference type="Proteomes" id="UP000437931">
    <property type="component" value="Unassembled WGS sequence"/>
</dbReference>
<reference evidence="3 4" key="1">
    <citation type="submission" date="2019-11" db="EMBL/GenBank/DDBJ databases">
        <title>First report of rice panicle blight caused by Xanthomonas sp. in Iran.</title>
        <authorList>
            <person name="Mirghasempour S.A."/>
            <person name="Huang S."/>
            <person name="Brady C.L."/>
            <person name="Studholme D.J."/>
        </authorList>
    </citation>
    <scope>NUCLEOTIDE SEQUENCE [LARGE SCALE GENOMIC DNA]</scope>
    <source>
        <strain evidence="1 4">ASD011</strain>
        <strain evidence="3">SAM114</strain>
    </source>
</reference>
<evidence type="ECO:0000313" key="4">
    <source>
        <dbReference type="Proteomes" id="UP000439314"/>
    </source>
</evidence>
<dbReference type="RefSeq" id="WP_153751745.1">
    <property type="nucleotide sequence ID" value="NZ_WJPM01000009.1"/>
</dbReference>
<sequence>MLTSCDLKGVDAAWLAIDAVGHVALFTTAGEGPIPATALISLEAAEELILALPETSRVDLRATLPRPDDFIAFSKRGVFAYDWSDIHRIARQALGGYELQSLPKTPLHLSDLPESLRTLAAATQLSGVVFGTCIVVPGDLLVAK</sequence>
<name>A0A6N7QEF2_9XANT</name>
<accession>A0A6N7QEF2</accession>
<comment type="caution">
    <text evidence="1">The sequence shown here is derived from an EMBL/GenBank/DDBJ whole genome shotgun (WGS) entry which is preliminary data.</text>
</comment>
<dbReference type="EMBL" id="WJPN01000010">
    <property type="protein sequence ID" value="MRH01186.1"/>
    <property type="molecule type" value="Genomic_DNA"/>
</dbReference>
<dbReference type="Proteomes" id="UP000439314">
    <property type="component" value="Unassembled WGS sequence"/>
</dbReference>
<protein>
    <submittedName>
        <fullName evidence="1">Uncharacterized protein</fullName>
    </submittedName>
</protein>
<evidence type="ECO:0000313" key="3">
    <source>
        <dbReference type="Proteomes" id="UP000437931"/>
    </source>
</evidence>
<organism evidence="1 4">
    <name type="scientific">Xanthomonas sontii</name>
    <dbReference type="NCBI Taxonomy" id="2650745"/>
    <lineage>
        <taxon>Bacteria</taxon>
        <taxon>Pseudomonadati</taxon>
        <taxon>Pseudomonadota</taxon>
        <taxon>Gammaproteobacteria</taxon>
        <taxon>Lysobacterales</taxon>
        <taxon>Lysobacteraceae</taxon>
        <taxon>Xanthomonas</taxon>
    </lineage>
</organism>
<dbReference type="AlphaFoldDB" id="A0A6N7QEF2"/>
<proteinExistence type="predicted"/>
<keyword evidence="3" id="KW-1185">Reference proteome</keyword>
<dbReference type="EMBL" id="WJPM01000009">
    <property type="protein sequence ID" value="MRH75377.1"/>
    <property type="molecule type" value="Genomic_DNA"/>
</dbReference>